<dbReference type="EMBL" id="ASRH01000022">
    <property type="protein sequence ID" value="EWG06462.1"/>
    <property type="molecule type" value="Genomic_DNA"/>
</dbReference>
<name>W7KV25_9CREN</name>
<evidence type="ECO:0000313" key="1">
    <source>
        <dbReference type="EMBL" id="EWG06462.1"/>
    </source>
</evidence>
<dbReference type="EMBL" id="JZWS01000044">
    <property type="protein sequence ID" value="KJR78840.1"/>
    <property type="molecule type" value="Genomic_DNA"/>
</dbReference>
<comment type="caution">
    <text evidence="1">The sequence shown here is derived from an EMBL/GenBank/DDBJ whole genome shotgun (WGS) entry which is preliminary data.</text>
</comment>
<reference evidence="1 4" key="1">
    <citation type="journal article" date="2014" name="Genome Announc.">
        <title>Draft Genome Sequence of the Sulfolobales Archaeon AZ1, Obtained through Metagenomic Analysis of a Mexican Hot Spring.</title>
        <authorList>
            <person name="Servin-Garciduenas L.E."/>
            <person name="Martinez-Romero E."/>
        </authorList>
    </citation>
    <scope>NUCLEOTIDE SEQUENCE [LARGE SCALE GENOMIC DNA]</scope>
    <source>
        <strain evidence="1">AZ1-illumnia</strain>
    </source>
</reference>
<organism evidence="1 4">
    <name type="scientific">Candidatus Aramenus sulfurataquae</name>
    <dbReference type="NCBI Taxonomy" id="1326980"/>
    <lineage>
        <taxon>Archaea</taxon>
        <taxon>Thermoproteota</taxon>
        <taxon>Thermoprotei</taxon>
        <taxon>Sulfolobales</taxon>
        <taxon>Sulfolobaceae</taxon>
        <taxon>Candidatus Aramenus</taxon>
    </lineage>
</organism>
<keyword evidence="4" id="KW-1185">Reference proteome</keyword>
<protein>
    <submittedName>
        <fullName evidence="1">Uncharacterized protein</fullName>
    </submittedName>
</protein>
<gene>
    <name evidence="1" type="ORF">ASUL_09454</name>
    <name evidence="2" type="ORF">TQ35_05115</name>
</gene>
<sequence>MKGEIKFNEIYVATSRELIADTVSLCFLAWPRQKGEPIYVYLSLIPISLSKGVESRRVSVKRVRKMLREEFSKFTLAYSRESYFLYLVFKDLLDKREWRKHKLDIDWRNHKYM</sequence>
<dbReference type="Proteomes" id="UP000054284">
    <property type="component" value="Unassembled WGS sequence"/>
</dbReference>
<reference evidence="2 3" key="2">
    <citation type="submission" date="2015-03" db="EMBL/GenBank/DDBJ databases">
        <title>Metagenome Sequencing of an Archaeal-Dominated Microbial Community from a Hot Spring at the Los Azufres Geothermal Field, Mexico.</title>
        <authorList>
            <person name="Servin-Garciduenas L.E."/>
            <person name="Martinez-Romero E."/>
        </authorList>
    </citation>
    <scope>NUCLEOTIDE SEQUENCE [LARGE SCALE GENOMIC DNA]</scope>
    <source>
        <strain evidence="2">AZ1-454</strain>
    </source>
</reference>
<dbReference type="AlphaFoldDB" id="W7KV25"/>
<evidence type="ECO:0000313" key="4">
    <source>
        <dbReference type="Proteomes" id="UP000054284"/>
    </source>
</evidence>
<proteinExistence type="predicted"/>
<accession>W7KV25</accession>
<evidence type="ECO:0000313" key="2">
    <source>
        <dbReference type="EMBL" id="KJR78840.1"/>
    </source>
</evidence>
<evidence type="ECO:0000313" key="3">
    <source>
        <dbReference type="Proteomes" id="UP000053480"/>
    </source>
</evidence>